<keyword evidence="6" id="KW-0256">Endoplasmic reticulum</keyword>
<feature type="compositionally biased region" description="Low complexity" evidence="11">
    <location>
        <begin position="533"/>
        <end position="542"/>
    </location>
</feature>
<keyword evidence="4" id="KW-0337">GPI-anchor biosynthesis</keyword>
<dbReference type="GO" id="GO:0016255">
    <property type="term" value="P:attachment of GPI anchor to protein"/>
    <property type="evidence" value="ECO:0007669"/>
    <property type="project" value="InterPro"/>
</dbReference>
<feature type="region of interest" description="Disordered" evidence="11">
    <location>
        <begin position="1"/>
        <end position="24"/>
    </location>
</feature>
<dbReference type="STRING" id="5288.A0A5C5G4Q2"/>
<protein>
    <submittedName>
        <fullName evidence="13">Phosphatidylinositol-glycan biosynthesis class S protein-domain-containing protein</fullName>
    </submittedName>
</protein>
<evidence type="ECO:0000313" key="13">
    <source>
        <dbReference type="EMBL" id="TNY23459.1"/>
    </source>
</evidence>
<comment type="pathway">
    <text evidence="2">Glycolipid biosynthesis; glycosylphosphatidylinositol-anchor biosynthesis.</text>
</comment>
<feature type="compositionally biased region" description="Basic and acidic residues" evidence="11">
    <location>
        <begin position="558"/>
        <end position="568"/>
    </location>
</feature>
<evidence type="ECO:0000256" key="6">
    <source>
        <dbReference type="ARBA" id="ARBA00022824"/>
    </source>
</evidence>
<dbReference type="UniPathway" id="UPA00196"/>
<feature type="transmembrane region" description="Helical" evidence="12">
    <location>
        <begin position="33"/>
        <end position="50"/>
    </location>
</feature>
<evidence type="ECO:0000256" key="2">
    <source>
        <dbReference type="ARBA" id="ARBA00004687"/>
    </source>
</evidence>
<sequence length="762" mass="82568">MAEPIRPPPLPRAKHAPRPEPPSLAADVRSRRWVVLSFWAAILVGLPLWWTTTSLERRTLPEARVREWSATWDQRIPRAAGDSPDEADPRVVKFSPHYKLVFSLLNQDSSAGSAILSWDAHELLSRHIRPLLSSLAPLHNFTLETQVQYFAPLAVDLHRGEDRPGAHVDEHDLRAFVNNAEWNLASGDTLDPVLHFLLYVPSPENRPLRIRGADGSDAIPAFITPQRGGVVIFNPPSSHESPPSVPLALPTSALSPSFRLFASQLRTLLGVPPAPSPDRESLTWQRLREATHDSVDTLDALVTLARQIPNMRISREVQLRVGAALDELDAAARTALFSPSTALSHAALAQSLASQAYFDPSMLALLYFPDEHKYAVYTPLFGPVADSRHHPLLPPGPPLLLDLTPYPPGLDIYLETTSKCLTNARNALSALTAHPLSAGYNLPPTAADSLLPIKTTQADGTPLPPGGGRDGDGATGDGADKRSNKRRKKGGAGGGAEALGGASKSAFRVINAVKLREEYHAQKKRKLEEANKGKNPNQQKKPTTMAPLPYESLGSFNRRVEQEMRGDVRSAIQAAGSTAQKRKDRKGKKKADGDDDEAEEGEEDEGPVKRGRDGKPLVKKAKPTPEEARDPFAKKARPAAAAADDDEDDPDAGRNRSGRTEFAAADQRRRIGDVVQAPPTLADPARRGLMQKVLGQGGAAACGTTSEGPGVVRLPQGVDAPVGSSRLPVNPAMKALLDAERERAVRMYRELKEKREQARGSG</sequence>
<evidence type="ECO:0000256" key="8">
    <source>
        <dbReference type="ARBA" id="ARBA00023136"/>
    </source>
</evidence>
<keyword evidence="14" id="KW-1185">Reference proteome</keyword>
<feature type="compositionally biased region" description="Basic residues" evidence="11">
    <location>
        <begin position="580"/>
        <end position="589"/>
    </location>
</feature>
<evidence type="ECO:0000256" key="4">
    <source>
        <dbReference type="ARBA" id="ARBA00022502"/>
    </source>
</evidence>
<feature type="compositionally biased region" description="Basic and acidic residues" evidence="11">
    <location>
        <begin position="522"/>
        <end position="532"/>
    </location>
</feature>
<dbReference type="GO" id="GO:0006506">
    <property type="term" value="P:GPI anchor biosynthetic process"/>
    <property type="evidence" value="ECO:0007669"/>
    <property type="project" value="UniProtKB-UniPathway"/>
</dbReference>
<dbReference type="GO" id="GO:0042765">
    <property type="term" value="C:GPI-anchor transamidase complex"/>
    <property type="evidence" value="ECO:0007669"/>
    <property type="project" value="InterPro"/>
</dbReference>
<organism evidence="13 14">
    <name type="scientific">Rhodotorula diobovata</name>
    <dbReference type="NCBI Taxonomy" id="5288"/>
    <lineage>
        <taxon>Eukaryota</taxon>
        <taxon>Fungi</taxon>
        <taxon>Dikarya</taxon>
        <taxon>Basidiomycota</taxon>
        <taxon>Pucciniomycotina</taxon>
        <taxon>Microbotryomycetes</taxon>
        <taxon>Sporidiobolales</taxon>
        <taxon>Sporidiobolaceae</taxon>
        <taxon>Rhodotorula</taxon>
    </lineage>
</organism>
<reference evidence="13 14" key="1">
    <citation type="submission" date="2019-03" db="EMBL/GenBank/DDBJ databases">
        <title>Rhodosporidium diobovatum UCD-FST 08-225 genome sequencing, assembly, and annotation.</title>
        <authorList>
            <person name="Fakankun I.U."/>
            <person name="Fristensky B."/>
            <person name="Levin D.B."/>
        </authorList>
    </citation>
    <scope>NUCLEOTIDE SEQUENCE [LARGE SCALE GENOMIC DNA]</scope>
    <source>
        <strain evidence="13 14">UCD-FST 08-225</strain>
    </source>
</reference>
<feature type="coiled-coil region" evidence="10">
    <location>
        <begin position="734"/>
        <end position="761"/>
    </location>
</feature>
<feature type="compositionally biased region" description="Acidic residues" evidence="11">
    <location>
        <begin position="593"/>
        <end position="605"/>
    </location>
</feature>
<name>A0A5C5G4Q2_9BASI</name>
<feature type="compositionally biased region" description="Basic and acidic residues" evidence="11">
    <location>
        <begin position="606"/>
        <end position="616"/>
    </location>
</feature>
<keyword evidence="5 12" id="KW-0812">Transmembrane</keyword>
<dbReference type="PANTHER" id="PTHR21072:SF13">
    <property type="entry name" value="GPI TRANSAMIDASE COMPONENT PIG-S"/>
    <property type="match status" value="1"/>
</dbReference>
<evidence type="ECO:0000256" key="3">
    <source>
        <dbReference type="ARBA" id="ARBA00005316"/>
    </source>
</evidence>
<feature type="region of interest" description="Disordered" evidence="11">
    <location>
        <begin position="455"/>
        <end position="499"/>
    </location>
</feature>
<dbReference type="AlphaFoldDB" id="A0A5C5G4Q2"/>
<dbReference type="Pfam" id="PF10510">
    <property type="entry name" value="PIG-S"/>
    <property type="match status" value="1"/>
</dbReference>
<gene>
    <name evidence="13" type="ORF">DMC30DRAFT_414148</name>
</gene>
<comment type="caution">
    <text evidence="13">The sequence shown here is derived from an EMBL/GenBank/DDBJ whole genome shotgun (WGS) entry which is preliminary data.</text>
</comment>
<evidence type="ECO:0000256" key="9">
    <source>
        <dbReference type="ARBA" id="ARBA00023180"/>
    </source>
</evidence>
<evidence type="ECO:0000256" key="12">
    <source>
        <dbReference type="SAM" id="Phobius"/>
    </source>
</evidence>
<feature type="compositionally biased region" description="Basic and acidic residues" evidence="11">
    <location>
        <begin position="623"/>
        <end position="633"/>
    </location>
</feature>
<feature type="region of interest" description="Disordered" evidence="11">
    <location>
        <begin position="522"/>
        <end position="681"/>
    </location>
</feature>
<keyword evidence="8 12" id="KW-0472">Membrane</keyword>
<comment type="subcellular location">
    <subcellularLocation>
        <location evidence="1">Endoplasmic reticulum membrane</location>
        <topology evidence="1">Multi-pass membrane protein</topology>
    </subcellularLocation>
</comment>
<evidence type="ECO:0000256" key="5">
    <source>
        <dbReference type="ARBA" id="ARBA00022692"/>
    </source>
</evidence>
<keyword evidence="7 12" id="KW-1133">Transmembrane helix</keyword>
<dbReference type="InterPro" id="IPR019540">
    <property type="entry name" value="PtdIno-glycan_biosynth_class_S"/>
</dbReference>
<evidence type="ECO:0000256" key="11">
    <source>
        <dbReference type="SAM" id="MobiDB-lite"/>
    </source>
</evidence>
<keyword evidence="10" id="KW-0175">Coiled coil</keyword>
<accession>A0A5C5G4Q2</accession>
<dbReference type="EMBL" id="SOZI01000011">
    <property type="protein sequence ID" value="TNY23459.1"/>
    <property type="molecule type" value="Genomic_DNA"/>
</dbReference>
<dbReference type="PANTHER" id="PTHR21072">
    <property type="entry name" value="GPI TRANSAMIDASE COMPONENT PIG-S"/>
    <property type="match status" value="1"/>
</dbReference>
<evidence type="ECO:0000313" key="14">
    <source>
        <dbReference type="Proteomes" id="UP000311382"/>
    </source>
</evidence>
<keyword evidence="9" id="KW-0325">Glycoprotein</keyword>
<comment type="similarity">
    <text evidence="3">Belongs to the PIGS family.</text>
</comment>
<evidence type="ECO:0000256" key="10">
    <source>
        <dbReference type="SAM" id="Coils"/>
    </source>
</evidence>
<dbReference type="OrthoDB" id="28748at2759"/>
<proteinExistence type="inferred from homology"/>
<feature type="compositionally biased region" description="Pro residues" evidence="11">
    <location>
        <begin position="1"/>
        <end position="11"/>
    </location>
</feature>
<evidence type="ECO:0000256" key="1">
    <source>
        <dbReference type="ARBA" id="ARBA00004477"/>
    </source>
</evidence>
<evidence type="ECO:0000256" key="7">
    <source>
        <dbReference type="ARBA" id="ARBA00022989"/>
    </source>
</evidence>
<dbReference type="Proteomes" id="UP000311382">
    <property type="component" value="Unassembled WGS sequence"/>
</dbReference>